<proteinExistence type="predicted"/>
<sequence>MRLYKVHKVHALVPGDRERRLNYCRWLVGHQQRSRFIEHVIWTDEATFTRNEGTLTCGHRLTFTPANKLGIKPDGPSTFGQ</sequence>
<evidence type="ECO:0000313" key="1">
    <source>
        <dbReference type="EMBL" id="SOQ53416.1"/>
    </source>
</evidence>
<dbReference type="GO" id="GO:0003676">
    <property type="term" value="F:nucleic acid binding"/>
    <property type="evidence" value="ECO:0007669"/>
    <property type="project" value="InterPro"/>
</dbReference>
<accession>A0A2H1WKB9</accession>
<dbReference type="InterPro" id="IPR036397">
    <property type="entry name" value="RNaseH_sf"/>
</dbReference>
<protein>
    <submittedName>
        <fullName evidence="1">SFRICE_032587</fullName>
    </submittedName>
</protein>
<dbReference type="Gene3D" id="3.30.420.10">
    <property type="entry name" value="Ribonuclease H-like superfamily/Ribonuclease H"/>
    <property type="match status" value="1"/>
</dbReference>
<dbReference type="EMBL" id="ODYU01009172">
    <property type="protein sequence ID" value="SOQ53416.1"/>
    <property type="molecule type" value="Genomic_DNA"/>
</dbReference>
<organism evidence="1">
    <name type="scientific">Spodoptera frugiperda</name>
    <name type="common">Fall armyworm</name>
    <dbReference type="NCBI Taxonomy" id="7108"/>
    <lineage>
        <taxon>Eukaryota</taxon>
        <taxon>Metazoa</taxon>
        <taxon>Ecdysozoa</taxon>
        <taxon>Arthropoda</taxon>
        <taxon>Hexapoda</taxon>
        <taxon>Insecta</taxon>
        <taxon>Pterygota</taxon>
        <taxon>Neoptera</taxon>
        <taxon>Endopterygota</taxon>
        <taxon>Lepidoptera</taxon>
        <taxon>Glossata</taxon>
        <taxon>Ditrysia</taxon>
        <taxon>Noctuoidea</taxon>
        <taxon>Noctuidae</taxon>
        <taxon>Amphipyrinae</taxon>
        <taxon>Spodoptera</taxon>
    </lineage>
</organism>
<reference evidence="1" key="1">
    <citation type="submission" date="2016-07" db="EMBL/GenBank/DDBJ databases">
        <authorList>
            <person name="Bretaudeau A."/>
        </authorList>
    </citation>
    <scope>NUCLEOTIDE SEQUENCE</scope>
    <source>
        <strain evidence="1">Rice</strain>
        <tissue evidence="1">Whole body</tissue>
    </source>
</reference>
<gene>
    <name evidence="1" type="ORF">SFRICE_032587</name>
</gene>
<dbReference type="AlphaFoldDB" id="A0A2H1WKB9"/>
<name>A0A2H1WKB9_SPOFR</name>